<evidence type="ECO:0000313" key="2">
    <source>
        <dbReference type="Proteomes" id="UP001596266"/>
    </source>
</evidence>
<accession>A0ABW1X703</accession>
<dbReference type="EMBL" id="JBHSUA010000025">
    <property type="protein sequence ID" value="MFC6397967.1"/>
    <property type="molecule type" value="Genomic_DNA"/>
</dbReference>
<reference evidence="2" key="1">
    <citation type="journal article" date="2019" name="Int. J. Syst. Evol. Microbiol.">
        <title>The Global Catalogue of Microorganisms (GCM) 10K type strain sequencing project: providing services to taxonomists for standard genome sequencing and annotation.</title>
        <authorList>
            <consortium name="The Broad Institute Genomics Platform"/>
            <consortium name="The Broad Institute Genome Sequencing Center for Infectious Disease"/>
            <person name="Wu L."/>
            <person name="Ma J."/>
        </authorList>
    </citation>
    <scope>NUCLEOTIDE SEQUENCE [LARGE SCALE GENOMIC DNA]</scope>
    <source>
        <strain evidence="2">CGMCC 1.15277</strain>
    </source>
</reference>
<gene>
    <name evidence="1" type="ORF">ACFP57_13380</name>
</gene>
<proteinExistence type="predicted"/>
<evidence type="ECO:0008006" key="3">
    <source>
        <dbReference type="Google" id="ProtNLM"/>
    </source>
</evidence>
<keyword evidence="2" id="KW-1185">Reference proteome</keyword>
<organism evidence="1 2">
    <name type="scientific">Luteococcus sanguinis</name>
    <dbReference type="NCBI Taxonomy" id="174038"/>
    <lineage>
        <taxon>Bacteria</taxon>
        <taxon>Bacillati</taxon>
        <taxon>Actinomycetota</taxon>
        <taxon>Actinomycetes</taxon>
        <taxon>Propionibacteriales</taxon>
        <taxon>Propionibacteriaceae</taxon>
        <taxon>Luteococcus</taxon>
    </lineage>
</organism>
<protein>
    <recommendedName>
        <fullName evidence="3">N-acetyltransferase domain-containing protein</fullName>
    </recommendedName>
</protein>
<name>A0ABW1X703_9ACTN</name>
<dbReference type="RefSeq" id="WP_343886781.1">
    <property type="nucleotide sequence ID" value="NZ_BAAAKI010000024.1"/>
</dbReference>
<dbReference type="Proteomes" id="UP001596266">
    <property type="component" value="Unassembled WGS sequence"/>
</dbReference>
<evidence type="ECO:0000313" key="1">
    <source>
        <dbReference type="EMBL" id="MFC6397967.1"/>
    </source>
</evidence>
<sequence>MIGRRVRTLHPDALARLSSCGAPGSVPRAGDQAWACAAAEQWGMCGLALVHNDHVVAHALVCPTLNLPPDHPLARWSRSPESAALIELHRTDGAPDDAEKVLVQSLAARLEGRVGGLEAAGALGRPNCHQPTCRWLEEVGFLPVPGAASPTGRRMRLDLASTVIWRPGLRGAWRAVHTLVERPLGAEPTGRGQH</sequence>
<comment type="caution">
    <text evidence="1">The sequence shown here is derived from an EMBL/GenBank/DDBJ whole genome shotgun (WGS) entry which is preliminary data.</text>
</comment>